<accession>A0A174GMA0</accession>
<proteinExistence type="predicted"/>
<name>A0A174GMA0_PHOVU</name>
<gene>
    <name evidence="1" type="ORF">ERS852457_02410</name>
</gene>
<evidence type="ECO:0000313" key="2">
    <source>
        <dbReference type="Proteomes" id="UP000095333"/>
    </source>
</evidence>
<evidence type="ECO:0000313" key="1">
    <source>
        <dbReference type="EMBL" id="CUO63694.1"/>
    </source>
</evidence>
<dbReference type="AlphaFoldDB" id="A0A174GMA0"/>
<reference evidence="1 2" key="1">
    <citation type="submission" date="2015-09" db="EMBL/GenBank/DDBJ databases">
        <authorList>
            <consortium name="Pathogen Informatics"/>
        </authorList>
    </citation>
    <scope>NUCLEOTIDE SEQUENCE [LARGE SCALE GENOMIC DNA]</scope>
    <source>
        <strain evidence="1 2">2789STDY5834842</strain>
    </source>
</reference>
<dbReference type="Proteomes" id="UP000095333">
    <property type="component" value="Unassembled WGS sequence"/>
</dbReference>
<organism evidence="1 2">
    <name type="scientific">Phocaeicola vulgatus</name>
    <name type="common">Bacteroides vulgatus</name>
    <dbReference type="NCBI Taxonomy" id="821"/>
    <lineage>
        <taxon>Bacteria</taxon>
        <taxon>Pseudomonadati</taxon>
        <taxon>Bacteroidota</taxon>
        <taxon>Bacteroidia</taxon>
        <taxon>Bacteroidales</taxon>
        <taxon>Bacteroidaceae</taxon>
        <taxon>Phocaeicola</taxon>
    </lineage>
</organism>
<dbReference type="EMBL" id="CYZI01000014">
    <property type="protein sequence ID" value="CUO63694.1"/>
    <property type="molecule type" value="Genomic_DNA"/>
</dbReference>
<protein>
    <submittedName>
        <fullName evidence="1">Uncharacterized protein</fullName>
    </submittedName>
</protein>
<sequence length="40" mass="4672">MRVSIIEFIEIIRLKKGCKHLSFDILAIFDENFDIKKCGS</sequence>